<comment type="caution">
    <text evidence="2">The sequence shown here is derived from an EMBL/GenBank/DDBJ whole genome shotgun (WGS) entry which is preliminary data.</text>
</comment>
<dbReference type="Proteomes" id="UP000234439">
    <property type="component" value="Unassembled WGS sequence"/>
</dbReference>
<evidence type="ECO:0000313" key="2">
    <source>
        <dbReference type="EMBL" id="PLE24797.1"/>
    </source>
</evidence>
<sequence>MLIQKAYKYRLNPTDAQAQRLRQMCGCARFVWNYALAETQRILETGQ</sequence>
<protein>
    <recommendedName>
        <fullName evidence="1">Transposase putative helix-turn-helix domain-containing protein</fullName>
    </recommendedName>
</protein>
<evidence type="ECO:0000313" key="3">
    <source>
        <dbReference type="Proteomes" id="UP000234439"/>
    </source>
</evidence>
<evidence type="ECO:0000259" key="1">
    <source>
        <dbReference type="Pfam" id="PF12323"/>
    </source>
</evidence>
<reference evidence="2 3" key="1">
    <citation type="journal article" date="2017" name="J. Infect. Dis.">
        <title>An Analysis of the Epidemic of Klebsiella pneumoniae Carbapenemase-Producing K. pneumoniae: Convergence of Two Evolutionary Mechanisms Creates the Perfect Storm.</title>
        <authorList>
            <person name="Rojas L.J."/>
            <person name="Weinstock G.M."/>
            <person name="De La Cadena E."/>
            <person name="Diaz L."/>
            <person name="Rios R."/>
            <person name="Hanson B.M."/>
            <person name="Brown J.S."/>
            <person name="Vats P."/>
            <person name="Phillips D.S."/>
            <person name="Nguyen H."/>
            <person name="Hujer K.M."/>
            <person name="Correa A."/>
            <person name="Adams M.D."/>
            <person name="Perez F."/>
            <person name="Sodergren E."/>
            <person name="Narechania A."/>
            <person name="Planet P.J."/>
            <person name="Villegas M.V."/>
            <person name="Bonomo R.A."/>
            <person name="Arias C.A."/>
        </authorList>
    </citation>
    <scope>NUCLEOTIDE SEQUENCE [LARGE SCALE GENOMIC DNA]</scope>
    <source>
        <strain evidence="2 3">COL-Kpn30</strain>
    </source>
</reference>
<proteinExistence type="predicted"/>
<gene>
    <name evidence="2" type="ORF">B6I68_25995</name>
</gene>
<dbReference type="AlphaFoldDB" id="A0A9Q5ZV92"/>
<dbReference type="RefSeq" id="WP_158236278.1">
    <property type="nucleotide sequence ID" value="NZ_JAZHFN010000075.1"/>
</dbReference>
<dbReference type="EMBL" id="NCMJ01000157">
    <property type="protein sequence ID" value="PLE24797.1"/>
    <property type="molecule type" value="Genomic_DNA"/>
</dbReference>
<dbReference type="Pfam" id="PF12323">
    <property type="entry name" value="HTH_OrfB_IS605"/>
    <property type="match status" value="1"/>
</dbReference>
<feature type="non-terminal residue" evidence="2">
    <location>
        <position position="47"/>
    </location>
</feature>
<organism evidence="2 3">
    <name type="scientific">Klebsiella pneumoniae</name>
    <dbReference type="NCBI Taxonomy" id="573"/>
    <lineage>
        <taxon>Bacteria</taxon>
        <taxon>Pseudomonadati</taxon>
        <taxon>Pseudomonadota</taxon>
        <taxon>Gammaproteobacteria</taxon>
        <taxon>Enterobacterales</taxon>
        <taxon>Enterobacteriaceae</taxon>
        <taxon>Klebsiella/Raoultella group</taxon>
        <taxon>Klebsiella</taxon>
        <taxon>Klebsiella pneumoniae complex</taxon>
    </lineage>
</organism>
<name>A0A9Q5ZV92_KLEPN</name>
<dbReference type="InterPro" id="IPR021027">
    <property type="entry name" value="Transposase_put_HTH"/>
</dbReference>
<feature type="domain" description="Transposase putative helix-turn-helix" evidence="1">
    <location>
        <begin position="1"/>
        <end position="46"/>
    </location>
</feature>
<accession>A0A9Q5ZV92</accession>